<protein>
    <recommendedName>
        <fullName evidence="1">Nitrogenase/oxidoreductase component 1 domain-containing protein</fullName>
    </recommendedName>
</protein>
<dbReference type="Gene3D" id="3.40.50.1980">
    <property type="entry name" value="Nitrogenase molybdenum iron protein domain"/>
    <property type="match status" value="2"/>
</dbReference>
<name>A0A6N6N510_9BACT</name>
<reference evidence="2 3" key="1">
    <citation type="journal article" date="2017" name="Int. J. Syst. Evol. Microbiol.">
        <title>Desulfovibrio senegalensis sp. nov., a mesophilic sulfate reducer isolated from marine sediment.</title>
        <authorList>
            <person name="Thioye A."/>
            <person name="Gam Z.B.A."/>
            <person name="Mbengue M."/>
            <person name="Cayol J.L."/>
            <person name="Joseph-Bartoli M."/>
            <person name="Toure-Kane C."/>
            <person name="Labat M."/>
        </authorList>
    </citation>
    <scope>NUCLEOTIDE SEQUENCE [LARGE SCALE GENOMIC DNA]</scope>
    <source>
        <strain evidence="2 3">DSM 101509</strain>
    </source>
</reference>
<dbReference type="Pfam" id="PF00148">
    <property type="entry name" value="Oxidored_nitro"/>
    <property type="match status" value="1"/>
</dbReference>
<keyword evidence="3" id="KW-1185">Reference proteome</keyword>
<dbReference type="InterPro" id="IPR049939">
    <property type="entry name" value="NifE-like"/>
</dbReference>
<dbReference type="AlphaFoldDB" id="A0A6N6N510"/>
<sequence>MKEYHHLLPLATGYFGVSSALYDFEGLVVVYGPAGGAWHINIEDEPRWYRGPATVVGAGLLEMDVILGNDDKFIDNIVETAKGLNRRFVALSGTPISEIIGTDLKGFVRTIAARTDMPVFMVPTAGSEPYPEGASKALLALADKFMDPDAPKQTDGINILGAIHLSTGREAHIEPLLKAVESAGFRTVSVFSAPITGQEDPLEGVRRAPGAALNAVVSTSGIDLAERMHADYGIPFVTGMPVGIAGRDAFLALLRGEKTAPAPGPHKTAPYKHALIIGEPTLGYGLKYCLNNDFGIARADVISVTPSEPLFRESEGRAGLLAERGAGDRDTDGEAEIGELMNDPSVDLIIADPCYRALLTGSAKFVPLPHIAMSARIHWDMEYEYALDEGYAYLASQLFEDGAVS</sequence>
<gene>
    <name evidence="2" type="ORF">F8A88_02500</name>
</gene>
<dbReference type="EMBL" id="WAIE01000001">
    <property type="protein sequence ID" value="KAB1443154.1"/>
    <property type="molecule type" value="Genomic_DNA"/>
</dbReference>
<organism evidence="2 3">
    <name type="scientific">Pseudodesulfovibrio senegalensis</name>
    <dbReference type="NCBI Taxonomy" id="1721087"/>
    <lineage>
        <taxon>Bacteria</taxon>
        <taxon>Pseudomonadati</taxon>
        <taxon>Thermodesulfobacteriota</taxon>
        <taxon>Desulfovibrionia</taxon>
        <taxon>Desulfovibrionales</taxon>
        <taxon>Desulfovibrionaceae</taxon>
    </lineage>
</organism>
<dbReference type="OrthoDB" id="3199475at2"/>
<evidence type="ECO:0000313" key="3">
    <source>
        <dbReference type="Proteomes" id="UP000438699"/>
    </source>
</evidence>
<dbReference type="SUPFAM" id="SSF53807">
    <property type="entry name" value="Helical backbone' metal receptor"/>
    <property type="match status" value="1"/>
</dbReference>
<dbReference type="PANTHER" id="PTHR42956">
    <property type="entry name" value="NITROGENASE IRON-MOLYBDENUM COFACTOR BIOSYNTHESIS PROTEIN NIFE"/>
    <property type="match status" value="1"/>
</dbReference>
<dbReference type="PANTHER" id="PTHR42956:SF1">
    <property type="entry name" value="NITROGENASE IRON-MOLYBDENUM COFACTOR BIOSYNTHESIS PROTEIN NIFE"/>
    <property type="match status" value="1"/>
</dbReference>
<evidence type="ECO:0000259" key="1">
    <source>
        <dbReference type="Pfam" id="PF00148"/>
    </source>
</evidence>
<dbReference type="InterPro" id="IPR000510">
    <property type="entry name" value="Nase/OxRdtase_comp1"/>
</dbReference>
<dbReference type="GO" id="GO:0016491">
    <property type="term" value="F:oxidoreductase activity"/>
    <property type="evidence" value="ECO:0007669"/>
    <property type="project" value="InterPro"/>
</dbReference>
<proteinExistence type="predicted"/>
<evidence type="ECO:0000313" key="2">
    <source>
        <dbReference type="EMBL" id="KAB1443154.1"/>
    </source>
</evidence>
<feature type="domain" description="Nitrogenase/oxidoreductase component 1" evidence="1">
    <location>
        <begin position="14"/>
        <end position="254"/>
    </location>
</feature>
<dbReference type="RefSeq" id="WP_151149486.1">
    <property type="nucleotide sequence ID" value="NZ_WAIE01000001.1"/>
</dbReference>
<comment type="caution">
    <text evidence="2">The sequence shown here is derived from an EMBL/GenBank/DDBJ whole genome shotgun (WGS) entry which is preliminary data.</text>
</comment>
<accession>A0A6N6N510</accession>
<dbReference type="Proteomes" id="UP000438699">
    <property type="component" value="Unassembled WGS sequence"/>
</dbReference>